<dbReference type="AlphaFoldDB" id="W4JRJ2"/>
<accession>W4JRJ2</accession>
<keyword evidence="2" id="KW-1185">Reference proteome</keyword>
<dbReference type="EMBL" id="KI925465">
    <property type="protein sequence ID" value="ETW75700.1"/>
    <property type="molecule type" value="Genomic_DNA"/>
</dbReference>
<dbReference type="KEGG" id="hir:HETIRDRAFT_162462"/>
<sequence length="93" mass="10128">MSSVRVVSCRVVSVVQRPAQSRCPVPCNKRSAARPEAGGRVHVRGLVLREVVSCCFFVCVRRANERRACLVALFFRLVSCAGDGACAFSQNVD</sequence>
<dbReference type="GeneID" id="20667773"/>
<gene>
    <name evidence="1" type="ORF">HETIRDRAFT_162462</name>
</gene>
<dbReference type="InParanoid" id="W4JRJ2"/>
<evidence type="ECO:0000313" key="1">
    <source>
        <dbReference type="EMBL" id="ETW75700.1"/>
    </source>
</evidence>
<evidence type="ECO:0000313" key="2">
    <source>
        <dbReference type="Proteomes" id="UP000030671"/>
    </source>
</evidence>
<organism evidence="1 2">
    <name type="scientific">Heterobasidion irregulare (strain TC 32-1)</name>
    <dbReference type="NCBI Taxonomy" id="747525"/>
    <lineage>
        <taxon>Eukaryota</taxon>
        <taxon>Fungi</taxon>
        <taxon>Dikarya</taxon>
        <taxon>Basidiomycota</taxon>
        <taxon>Agaricomycotina</taxon>
        <taxon>Agaricomycetes</taxon>
        <taxon>Russulales</taxon>
        <taxon>Bondarzewiaceae</taxon>
        <taxon>Heterobasidion</taxon>
        <taxon>Heterobasidion annosum species complex</taxon>
    </lineage>
</organism>
<name>W4JRJ2_HETIT</name>
<dbReference type="RefSeq" id="XP_009551964.1">
    <property type="nucleotide sequence ID" value="XM_009553669.1"/>
</dbReference>
<dbReference type="HOGENOM" id="CLU_2399949_0_0_1"/>
<protein>
    <submittedName>
        <fullName evidence="1">Uncharacterized protein</fullName>
    </submittedName>
</protein>
<proteinExistence type="predicted"/>
<dbReference type="Proteomes" id="UP000030671">
    <property type="component" value="Unassembled WGS sequence"/>
</dbReference>
<reference evidence="1 2" key="1">
    <citation type="journal article" date="2012" name="New Phytol.">
        <title>Insight into trade-off between wood decay and parasitism from the genome of a fungal forest pathogen.</title>
        <authorList>
            <person name="Olson A."/>
            <person name="Aerts A."/>
            <person name="Asiegbu F."/>
            <person name="Belbahri L."/>
            <person name="Bouzid O."/>
            <person name="Broberg A."/>
            <person name="Canback B."/>
            <person name="Coutinho P.M."/>
            <person name="Cullen D."/>
            <person name="Dalman K."/>
            <person name="Deflorio G."/>
            <person name="van Diepen L.T."/>
            <person name="Dunand C."/>
            <person name="Duplessis S."/>
            <person name="Durling M."/>
            <person name="Gonthier P."/>
            <person name="Grimwood J."/>
            <person name="Fossdal C.G."/>
            <person name="Hansson D."/>
            <person name="Henrissat B."/>
            <person name="Hietala A."/>
            <person name="Himmelstrand K."/>
            <person name="Hoffmeister D."/>
            <person name="Hogberg N."/>
            <person name="James T.Y."/>
            <person name="Karlsson M."/>
            <person name="Kohler A."/>
            <person name="Kues U."/>
            <person name="Lee Y.H."/>
            <person name="Lin Y.C."/>
            <person name="Lind M."/>
            <person name="Lindquist E."/>
            <person name="Lombard V."/>
            <person name="Lucas S."/>
            <person name="Lunden K."/>
            <person name="Morin E."/>
            <person name="Murat C."/>
            <person name="Park J."/>
            <person name="Raffaello T."/>
            <person name="Rouze P."/>
            <person name="Salamov A."/>
            <person name="Schmutz J."/>
            <person name="Solheim H."/>
            <person name="Stahlberg J."/>
            <person name="Velez H."/>
            <person name="de Vries R.P."/>
            <person name="Wiebenga A."/>
            <person name="Woodward S."/>
            <person name="Yakovlev I."/>
            <person name="Garbelotto M."/>
            <person name="Martin F."/>
            <person name="Grigoriev I.V."/>
            <person name="Stenlid J."/>
        </authorList>
    </citation>
    <scope>NUCLEOTIDE SEQUENCE [LARGE SCALE GENOMIC DNA]</scope>
    <source>
        <strain evidence="1 2">TC 32-1</strain>
    </source>
</reference>